<dbReference type="EMBL" id="LR862136">
    <property type="protein sequence ID" value="CAD1842593.1"/>
    <property type="molecule type" value="Genomic_DNA"/>
</dbReference>
<feature type="compositionally biased region" description="Low complexity" evidence="1">
    <location>
        <begin position="129"/>
        <end position="146"/>
    </location>
</feature>
<proteinExistence type="predicted"/>
<sequence length="318" mass="33771">MRVLELQSWREEENKKREKKKKTEEKKKCIILLLLPCKTPNPNPNPNPSSRSFGLALALCLRLRSLLPLRPSPLLPLSGLARAADLLASTLAAAAPLLSRSSDPAALAAHFHSGLSLLDAANSPPPPSTSSSAAASSSASSSPAPDSLRRAIAEWNRPPRFRPDLHRPHARAPRAAASAAGRAIYAAEAVAALVLGSLAAALGFGARSAPPLPRVPAEFPWAAEFNKLAEETPLKLGAGFAGEAEAVADAVKRLTTVVDGDDDPEKLRRAVEEVDKLTEEMTEGLNCLSNAVNGLFRAAMLTRNSALDTFRIGPQKCR</sequence>
<accession>A0A6V7QHH4</accession>
<protein>
    <submittedName>
        <fullName evidence="2">Uncharacterized protein</fullName>
    </submittedName>
</protein>
<feature type="region of interest" description="Disordered" evidence="1">
    <location>
        <begin position="119"/>
        <end position="147"/>
    </location>
</feature>
<organism evidence="2">
    <name type="scientific">Ananas comosus var. bracteatus</name>
    <name type="common">red pineapple</name>
    <dbReference type="NCBI Taxonomy" id="296719"/>
    <lineage>
        <taxon>Eukaryota</taxon>
        <taxon>Viridiplantae</taxon>
        <taxon>Streptophyta</taxon>
        <taxon>Embryophyta</taxon>
        <taxon>Tracheophyta</taxon>
        <taxon>Spermatophyta</taxon>
        <taxon>Magnoliopsida</taxon>
        <taxon>Liliopsida</taxon>
        <taxon>Poales</taxon>
        <taxon>Bromeliaceae</taxon>
        <taxon>Bromelioideae</taxon>
        <taxon>Ananas</taxon>
    </lineage>
</organism>
<dbReference type="PANTHER" id="PTHR31509">
    <property type="entry name" value="BPS1-LIKE PROTEIN"/>
    <property type="match status" value="1"/>
</dbReference>
<dbReference type="AlphaFoldDB" id="A0A6V7QHH4"/>
<evidence type="ECO:0000256" key="1">
    <source>
        <dbReference type="SAM" id="MobiDB-lite"/>
    </source>
</evidence>
<reference evidence="2" key="1">
    <citation type="submission" date="2020-07" db="EMBL/GenBank/DDBJ databases">
        <authorList>
            <person name="Lin J."/>
        </authorList>
    </citation>
    <scope>NUCLEOTIDE SEQUENCE</scope>
</reference>
<feature type="compositionally biased region" description="Basic and acidic residues" evidence="1">
    <location>
        <begin position="8"/>
        <end position="24"/>
    </location>
</feature>
<evidence type="ECO:0000313" key="2">
    <source>
        <dbReference type="EMBL" id="CAD1842593.1"/>
    </source>
</evidence>
<name>A0A6V7QHH4_ANACO</name>
<feature type="region of interest" description="Disordered" evidence="1">
    <location>
        <begin position="1"/>
        <end position="24"/>
    </location>
</feature>
<gene>
    <name evidence="2" type="ORF">CB5_LOCUS25804</name>
</gene>